<reference evidence="1 2" key="1">
    <citation type="journal article" date="2016" name="Proc. Natl. Acad. Sci. U.S.A.">
        <title>Comparative genomics of biotechnologically important yeasts.</title>
        <authorList>
            <person name="Riley R."/>
            <person name="Haridas S."/>
            <person name="Wolfe K.H."/>
            <person name="Lopes M.R."/>
            <person name="Hittinger C.T."/>
            <person name="Goeker M."/>
            <person name="Salamov A.A."/>
            <person name="Wisecaver J.H."/>
            <person name="Long T.M."/>
            <person name="Calvey C.H."/>
            <person name="Aerts A.L."/>
            <person name="Barry K.W."/>
            <person name="Choi C."/>
            <person name="Clum A."/>
            <person name="Coughlan A.Y."/>
            <person name="Deshpande S."/>
            <person name="Douglass A.P."/>
            <person name="Hanson S.J."/>
            <person name="Klenk H.-P."/>
            <person name="LaButti K.M."/>
            <person name="Lapidus A."/>
            <person name="Lindquist E.A."/>
            <person name="Lipzen A.M."/>
            <person name="Meier-Kolthoff J.P."/>
            <person name="Ohm R.A."/>
            <person name="Otillar R.P."/>
            <person name="Pangilinan J.L."/>
            <person name="Peng Y."/>
            <person name="Rokas A."/>
            <person name="Rosa C.A."/>
            <person name="Scheuner C."/>
            <person name="Sibirny A.A."/>
            <person name="Slot J.C."/>
            <person name="Stielow J.B."/>
            <person name="Sun H."/>
            <person name="Kurtzman C.P."/>
            <person name="Blackwell M."/>
            <person name="Grigoriev I.V."/>
            <person name="Jeffries T.W."/>
        </authorList>
    </citation>
    <scope>NUCLEOTIDE SEQUENCE [LARGE SCALE GENOMIC DNA]</scope>
    <source>
        <strain evidence="2">ATCC 18201 / CBS 1600 / BCRC 20928 / JCM 3617 / NBRC 0987 / NRRL Y-1542</strain>
    </source>
</reference>
<sequence>MTLSITVVTRSKKSQSQRRRDLKEKVKLRTSFYGAVFHYKAHKSVFAAPIIVLYKRRSVTYYAASWASKRHLCVFLFSPISHEQHATKANWLGVNLKRCFPQIRLKLKGGCSITTFLFLFVPCLNVIQKQQVPQMTVSLDLWATQQCMGKDTDVRNV</sequence>
<organism evidence="1 2">
    <name type="scientific">Cyberlindnera jadinii (strain ATCC 18201 / CBS 1600 / BCRC 20928 / JCM 3617 / NBRC 0987 / NRRL Y-1542)</name>
    <name type="common">Torula yeast</name>
    <name type="synonym">Candida utilis</name>
    <dbReference type="NCBI Taxonomy" id="983966"/>
    <lineage>
        <taxon>Eukaryota</taxon>
        <taxon>Fungi</taxon>
        <taxon>Dikarya</taxon>
        <taxon>Ascomycota</taxon>
        <taxon>Saccharomycotina</taxon>
        <taxon>Saccharomycetes</taxon>
        <taxon>Phaffomycetales</taxon>
        <taxon>Phaffomycetaceae</taxon>
        <taxon>Cyberlindnera</taxon>
    </lineage>
</organism>
<dbReference type="RefSeq" id="XP_020073345.1">
    <property type="nucleotide sequence ID" value="XM_020218048.1"/>
</dbReference>
<dbReference type="EMBL" id="KV453925">
    <property type="protein sequence ID" value="ODV76306.1"/>
    <property type="molecule type" value="Genomic_DNA"/>
</dbReference>
<accession>A0A1E4S9W2</accession>
<dbReference type="GeneID" id="30992444"/>
<protein>
    <submittedName>
        <fullName evidence="1">Uncharacterized protein</fullName>
    </submittedName>
</protein>
<dbReference type="AlphaFoldDB" id="A0A1E4S9W2"/>
<name>A0A1E4S9W2_CYBJN</name>
<keyword evidence="2" id="KW-1185">Reference proteome</keyword>
<evidence type="ECO:0000313" key="2">
    <source>
        <dbReference type="Proteomes" id="UP000094389"/>
    </source>
</evidence>
<gene>
    <name evidence="1" type="ORF">CYBJADRAFT_9915</name>
</gene>
<proteinExistence type="predicted"/>
<dbReference type="Proteomes" id="UP000094389">
    <property type="component" value="Unassembled WGS sequence"/>
</dbReference>
<evidence type="ECO:0000313" key="1">
    <source>
        <dbReference type="EMBL" id="ODV76306.1"/>
    </source>
</evidence>